<organism evidence="1 2">
    <name type="scientific">Flavobacterium micromati</name>
    <dbReference type="NCBI Taxonomy" id="229205"/>
    <lineage>
        <taxon>Bacteria</taxon>
        <taxon>Pseudomonadati</taxon>
        <taxon>Bacteroidota</taxon>
        <taxon>Flavobacteriia</taxon>
        <taxon>Flavobacteriales</taxon>
        <taxon>Flavobacteriaceae</taxon>
        <taxon>Flavobacterium</taxon>
    </lineage>
</organism>
<dbReference type="AlphaFoldDB" id="A0A1M5KWG5"/>
<accession>A0A1M5KWG5</accession>
<protein>
    <submittedName>
        <fullName evidence="1">Uncharacterized protein</fullName>
    </submittedName>
</protein>
<sequence length="96" mass="11107">MAGAIYIKDIKHFKDMKKTLLFATDLTTEEIIISESQKGSNKVNFIERIHRNENELLFDAVVTLTRITNSPNIDIAIFKAMDKVCQMIYDKQIENK</sequence>
<name>A0A1M5KWG5_9FLAO</name>
<gene>
    <name evidence="1" type="ORF">SAMN05444372_107118</name>
</gene>
<dbReference type="EMBL" id="FQWF01000007">
    <property type="protein sequence ID" value="SHG57148.1"/>
    <property type="molecule type" value="Genomic_DNA"/>
</dbReference>
<dbReference type="Proteomes" id="UP000184020">
    <property type="component" value="Unassembled WGS sequence"/>
</dbReference>
<proteinExistence type="predicted"/>
<evidence type="ECO:0000313" key="1">
    <source>
        <dbReference type="EMBL" id="SHG57148.1"/>
    </source>
</evidence>
<evidence type="ECO:0000313" key="2">
    <source>
        <dbReference type="Proteomes" id="UP000184020"/>
    </source>
</evidence>
<reference evidence="2" key="1">
    <citation type="submission" date="2016-11" db="EMBL/GenBank/DDBJ databases">
        <authorList>
            <person name="Varghese N."/>
            <person name="Submissions S."/>
        </authorList>
    </citation>
    <scope>NUCLEOTIDE SEQUENCE [LARGE SCALE GENOMIC DNA]</scope>
    <source>
        <strain evidence="2">DSM 17659</strain>
    </source>
</reference>
<dbReference type="STRING" id="229205.SAMN05444372_107118"/>
<keyword evidence="2" id="KW-1185">Reference proteome</keyword>